<accession>A0ABS8GFS1</accession>
<reference evidence="8" key="1">
    <citation type="submission" date="2021-10" db="EMBL/GenBank/DDBJ databases">
        <title>Novel species in genus Arthrobacter.</title>
        <authorList>
            <person name="Liu Y."/>
        </authorList>
    </citation>
    <scope>NUCLEOTIDE SEQUENCE</scope>
    <source>
        <strain evidence="8">Zg-Y786</strain>
    </source>
</reference>
<dbReference type="Pfam" id="PF00441">
    <property type="entry name" value="Acyl-CoA_dh_1"/>
    <property type="match status" value="1"/>
</dbReference>
<dbReference type="Gene3D" id="1.10.540.10">
    <property type="entry name" value="Acyl-CoA dehydrogenase/oxidase, N-terminal domain"/>
    <property type="match status" value="1"/>
</dbReference>
<dbReference type="InterPro" id="IPR013786">
    <property type="entry name" value="AcylCoA_DH/ox_N"/>
</dbReference>
<comment type="similarity">
    <text evidence="2">Belongs to the acyl-CoA dehydrogenase family.</text>
</comment>
<proteinExistence type="inferred from homology"/>
<feature type="domain" description="Acyl-CoA dehydrogenase/oxidase C-terminal" evidence="6">
    <location>
        <begin position="244"/>
        <end position="383"/>
    </location>
</feature>
<comment type="cofactor">
    <cofactor evidence="1">
        <name>FAD</name>
        <dbReference type="ChEBI" id="CHEBI:57692"/>
    </cofactor>
</comment>
<dbReference type="InterPro" id="IPR009075">
    <property type="entry name" value="AcylCo_DH/oxidase_C"/>
</dbReference>
<protein>
    <submittedName>
        <fullName evidence="8">Acyl-CoA/acyl-ACP dehydrogenase</fullName>
    </submittedName>
</protein>
<evidence type="ECO:0000256" key="3">
    <source>
        <dbReference type="ARBA" id="ARBA00022630"/>
    </source>
</evidence>
<dbReference type="RefSeq" id="WP_227890341.1">
    <property type="nucleotide sequence ID" value="NZ_JAJFZQ010000004.1"/>
</dbReference>
<dbReference type="SUPFAM" id="SSF56645">
    <property type="entry name" value="Acyl-CoA dehydrogenase NM domain-like"/>
    <property type="match status" value="1"/>
</dbReference>
<name>A0ABS8GFS1_9MICC</name>
<dbReference type="CDD" id="cd00567">
    <property type="entry name" value="ACAD"/>
    <property type="match status" value="1"/>
</dbReference>
<evidence type="ECO:0000256" key="4">
    <source>
        <dbReference type="ARBA" id="ARBA00022827"/>
    </source>
</evidence>
<dbReference type="SUPFAM" id="SSF47203">
    <property type="entry name" value="Acyl-CoA dehydrogenase C-terminal domain-like"/>
    <property type="match status" value="1"/>
</dbReference>
<keyword evidence="3" id="KW-0285">Flavoprotein</keyword>
<comment type="caution">
    <text evidence="8">The sequence shown here is derived from an EMBL/GenBank/DDBJ whole genome shotgun (WGS) entry which is preliminary data.</text>
</comment>
<evidence type="ECO:0000313" key="9">
    <source>
        <dbReference type="Proteomes" id="UP001139168"/>
    </source>
</evidence>
<evidence type="ECO:0000259" key="6">
    <source>
        <dbReference type="Pfam" id="PF00441"/>
    </source>
</evidence>
<evidence type="ECO:0000256" key="5">
    <source>
        <dbReference type="ARBA" id="ARBA00023002"/>
    </source>
</evidence>
<evidence type="ECO:0000259" key="7">
    <source>
        <dbReference type="Pfam" id="PF02771"/>
    </source>
</evidence>
<keyword evidence="4" id="KW-0274">FAD</keyword>
<feature type="domain" description="Acyl-CoA dehydrogenase/oxidase N-terminal" evidence="7">
    <location>
        <begin position="25"/>
        <end position="137"/>
    </location>
</feature>
<evidence type="ECO:0000313" key="8">
    <source>
        <dbReference type="EMBL" id="MCC3265501.1"/>
    </source>
</evidence>
<dbReference type="Pfam" id="PF02771">
    <property type="entry name" value="Acyl-CoA_dh_N"/>
    <property type="match status" value="1"/>
</dbReference>
<evidence type="ECO:0000256" key="1">
    <source>
        <dbReference type="ARBA" id="ARBA00001974"/>
    </source>
</evidence>
<gene>
    <name evidence="8" type="ORF">LJ752_05520</name>
</gene>
<dbReference type="Proteomes" id="UP001139168">
    <property type="component" value="Unassembled WGS sequence"/>
</dbReference>
<dbReference type="InterPro" id="IPR009100">
    <property type="entry name" value="AcylCoA_DH/oxidase_NM_dom_sf"/>
</dbReference>
<evidence type="ECO:0000256" key="2">
    <source>
        <dbReference type="ARBA" id="ARBA00009347"/>
    </source>
</evidence>
<dbReference type="Gene3D" id="2.40.110.10">
    <property type="entry name" value="Butyryl-CoA Dehydrogenase, subunit A, domain 2"/>
    <property type="match status" value="1"/>
</dbReference>
<dbReference type="InterPro" id="IPR037069">
    <property type="entry name" value="AcylCoA_DH/ox_N_sf"/>
</dbReference>
<keyword evidence="9" id="KW-1185">Reference proteome</keyword>
<dbReference type="PANTHER" id="PTHR43884">
    <property type="entry name" value="ACYL-COA DEHYDROGENASE"/>
    <property type="match status" value="1"/>
</dbReference>
<dbReference type="EMBL" id="JAJFZQ010000004">
    <property type="protein sequence ID" value="MCC3265501.1"/>
    <property type="molecule type" value="Genomic_DNA"/>
</dbReference>
<dbReference type="PANTHER" id="PTHR43884:SF20">
    <property type="entry name" value="ACYL-COA DEHYDROGENASE FADE28"/>
    <property type="match status" value="1"/>
</dbReference>
<dbReference type="InterPro" id="IPR036250">
    <property type="entry name" value="AcylCo_DH-like_C"/>
</dbReference>
<keyword evidence="5" id="KW-0560">Oxidoreductase</keyword>
<organism evidence="8 9">
    <name type="scientific">Arthrobacter gengyunqii</name>
    <dbReference type="NCBI Taxonomy" id="2886940"/>
    <lineage>
        <taxon>Bacteria</taxon>
        <taxon>Bacillati</taxon>
        <taxon>Actinomycetota</taxon>
        <taxon>Actinomycetes</taxon>
        <taxon>Micrococcales</taxon>
        <taxon>Micrococcaceae</taxon>
        <taxon>Arthrobacter</taxon>
    </lineage>
</organism>
<dbReference type="InterPro" id="IPR046373">
    <property type="entry name" value="Acyl-CoA_Oxase/DH_mid-dom_sf"/>
</dbReference>
<dbReference type="Gene3D" id="1.20.140.10">
    <property type="entry name" value="Butyryl-CoA Dehydrogenase, subunit A, domain 3"/>
    <property type="match status" value="1"/>
</dbReference>
<sequence length="396" mass="41405">MLSNQILDRNVDFREALREAVLVPTDEQAELRTVVRDYLESCGDGPLRRVLGSDLGTDRRAWQTMAEEQGLPALAISESDGGMGYGFAELAVAIEECGRRLAFPSLLTTAVLGAELLSALPPGGWRSEWLAAIAAGELLMAVTGPGVPAAGASNVSARASDGGWQLHGTAEFVLDGAAADVVLVLCEDGGTGPALFACKTDAAGLRRSPLQTLDLTRAQARYEFQGSEAILLAEGDVVAAAWHRMLAMGKVAIAAEQLGVAGFALDTAVEYAKSRQQFGRPIGSFQAIKHKCADLLVELESARSAVAFAIWAAQSGHTSLPLAAALAKTAASDACTKVTAESIQIHGGIGFAWENTAHLYFRRAKSMEVLFGDGQDQRADIGQLLGLAPVAGGSAS</sequence>